<keyword evidence="2" id="KW-1185">Reference proteome</keyword>
<evidence type="ECO:0000313" key="2">
    <source>
        <dbReference type="Proteomes" id="UP000248863"/>
    </source>
</evidence>
<reference evidence="1 2" key="1">
    <citation type="submission" date="2017-07" db="EMBL/GenBank/DDBJ databases">
        <title>Draft Genome Sequences of Select Purple Nonsulfur Bacteria.</title>
        <authorList>
            <person name="Lasarre B."/>
            <person name="Mckinlay J.B."/>
        </authorList>
    </citation>
    <scope>NUCLEOTIDE SEQUENCE [LARGE SCALE GENOMIC DNA]</scope>
    <source>
        <strain evidence="1 2">DSM 11907</strain>
    </source>
</reference>
<proteinExistence type="predicted"/>
<name>A0A327K208_9BRAD</name>
<dbReference type="Proteomes" id="UP000248863">
    <property type="component" value="Unassembled WGS sequence"/>
</dbReference>
<protein>
    <submittedName>
        <fullName evidence="1">Uncharacterized protein</fullName>
    </submittedName>
</protein>
<organism evidence="1 2">
    <name type="scientific">Rhodoplanes elegans</name>
    <dbReference type="NCBI Taxonomy" id="29408"/>
    <lineage>
        <taxon>Bacteria</taxon>
        <taxon>Pseudomonadati</taxon>
        <taxon>Pseudomonadota</taxon>
        <taxon>Alphaproteobacteria</taxon>
        <taxon>Hyphomicrobiales</taxon>
        <taxon>Nitrobacteraceae</taxon>
        <taxon>Rhodoplanes</taxon>
    </lineage>
</organism>
<gene>
    <name evidence="1" type="ORF">CH338_25995</name>
</gene>
<evidence type="ECO:0000313" key="1">
    <source>
        <dbReference type="EMBL" id="RAI31332.1"/>
    </source>
</evidence>
<dbReference type="OrthoDB" id="7961013at2"/>
<dbReference type="RefSeq" id="WP_111359941.1">
    <property type="nucleotide sequence ID" value="NZ_NHSK01000168.1"/>
</dbReference>
<comment type="caution">
    <text evidence="1">The sequence shown here is derived from an EMBL/GenBank/DDBJ whole genome shotgun (WGS) entry which is preliminary data.</text>
</comment>
<sequence>MPYIITGHDTAGALTLKRETPAAAIKKADELMGEGVTGVEITDQDGRHYSVAEFAERHTERA</sequence>
<accession>A0A327K208</accession>
<dbReference type="EMBL" id="NPEU01000511">
    <property type="protein sequence ID" value="RAI31332.1"/>
    <property type="molecule type" value="Genomic_DNA"/>
</dbReference>
<dbReference type="AlphaFoldDB" id="A0A327K208"/>